<keyword evidence="4" id="KW-1185">Reference proteome</keyword>
<feature type="coiled-coil region" evidence="1">
    <location>
        <begin position="234"/>
        <end position="268"/>
    </location>
</feature>
<gene>
    <name evidence="3" type="ORF">VKT23_012750</name>
</gene>
<evidence type="ECO:0000313" key="4">
    <source>
        <dbReference type="Proteomes" id="UP001498398"/>
    </source>
</evidence>
<feature type="compositionally biased region" description="Polar residues" evidence="2">
    <location>
        <begin position="82"/>
        <end position="97"/>
    </location>
</feature>
<feature type="compositionally biased region" description="Low complexity" evidence="2">
    <location>
        <begin position="40"/>
        <end position="57"/>
    </location>
</feature>
<protein>
    <submittedName>
        <fullName evidence="3">Uncharacterized protein</fullName>
    </submittedName>
</protein>
<proteinExistence type="predicted"/>
<feature type="region of interest" description="Disordered" evidence="2">
    <location>
        <begin position="388"/>
        <end position="422"/>
    </location>
</feature>
<evidence type="ECO:0000256" key="1">
    <source>
        <dbReference type="SAM" id="Coils"/>
    </source>
</evidence>
<reference evidence="3 4" key="1">
    <citation type="submission" date="2024-01" db="EMBL/GenBank/DDBJ databases">
        <title>A draft genome for the cacao thread blight pathogen Marasmiellus scandens.</title>
        <authorList>
            <person name="Baruah I.K."/>
            <person name="Leung J."/>
            <person name="Bukari Y."/>
            <person name="Amoako-Attah I."/>
            <person name="Meinhardt L.W."/>
            <person name="Bailey B.A."/>
            <person name="Cohen S.P."/>
        </authorList>
    </citation>
    <scope>NUCLEOTIDE SEQUENCE [LARGE SCALE GENOMIC DNA]</scope>
    <source>
        <strain evidence="3 4">GH-19</strain>
    </source>
</reference>
<sequence length="422" mass="47359">MHDSHFFDWIQPTADGTLVDDLKMPDVKVEMHTDFPFISPRLSPSFTTTTSLPNTPLCRRRSSTSKSSSPRVHRTRPYPDTRTMSGNNFAWSNTARNPRSAERRSSDGDQSAYNVPEYSPSMYPTRSASTRSSPSGMVSPSIPRADLYSTGVPSMDWTGSHQPSSAASHTSVFPPEVSGNMQYASSFHVDEFGNASSSSGSVTPFTSSPFPPEFSSSYVHDATSGSLTSFSSPSSNSVEEIRQLRAQIVDFEQRHRRDKERIQQLQTRLASSVCPPPPSETFQASWRARTDARIRQFCSLNRAGNALCAWHDSRRERRIYPPRMAPAGYLNCGCSYEEALFEESLARHSVGSYLPGECVRMDPALRNPLLKLLQERYGYRDGDFERDPRTGNWVPGEGHGKWEEQISRGIVNPRRPRNDQNR</sequence>
<evidence type="ECO:0000256" key="2">
    <source>
        <dbReference type="SAM" id="MobiDB-lite"/>
    </source>
</evidence>
<dbReference type="Proteomes" id="UP001498398">
    <property type="component" value="Unassembled WGS sequence"/>
</dbReference>
<feature type="compositionally biased region" description="Low complexity" evidence="2">
    <location>
        <begin position="124"/>
        <end position="135"/>
    </location>
</feature>
<organism evidence="3 4">
    <name type="scientific">Marasmiellus scandens</name>
    <dbReference type="NCBI Taxonomy" id="2682957"/>
    <lineage>
        <taxon>Eukaryota</taxon>
        <taxon>Fungi</taxon>
        <taxon>Dikarya</taxon>
        <taxon>Basidiomycota</taxon>
        <taxon>Agaricomycotina</taxon>
        <taxon>Agaricomycetes</taxon>
        <taxon>Agaricomycetidae</taxon>
        <taxon>Agaricales</taxon>
        <taxon>Marasmiineae</taxon>
        <taxon>Omphalotaceae</taxon>
        <taxon>Marasmiellus</taxon>
    </lineage>
</organism>
<feature type="compositionally biased region" description="Polar residues" evidence="2">
    <location>
        <begin position="157"/>
        <end position="171"/>
    </location>
</feature>
<dbReference type="EMBL" id="JBANRG010000032">
    <property type="protein sequence ID" value="KAK7451074.1"/>
    <property type="molecule type" value="Genomic_DNA"/>
</dbReference>
<accession>A0ABR1J954</accession>
<comment type="caution">
    <text evidence="3">The sequence shown here is derived from an EMBL/GenBank/DDBJ whole genome shotgun (WGS) entry which is preliminary data.</text>
</comment>
<name>A0ABR1J954_9AGAR</name>
<feature type="region of interest" description="Disordered" evidence="2">
    <location>
        <begin position="40"/>
        <end position="173"/>
    </location>
</feature>
<keyword evidence="1" id="KW-0175">Coiled coil</keyword>
<evidence type="ECO:0000313" key="3">
    <source>
        <dbReference type="EMBL" id="KAK7451074.1"/>
    </source>
</evidence>